<dbReference type="AlphaFoldDB" id="A0A135UFV7"/>
<organism evidence="1 2">
    <name type="scientific">Colletotrichum nymphaeae SA-01</name>
    <dbReference type="NCBI Taxonomy" id="1460502"/>
    <lineage>
        <taxon>Eukaryota</taxon>
        <taxon>Fungi</taxon>
        <taxon>Dikarya</taxon>
        <taxon>Ascomycota</taxon>
        <taxon>Pezizomycotina</taxon>
        <taxon>Sordariomycetes</taxon>
        <taxon>Hypocreomycetidae</taxon>
        <taxon>Glomerellales</taxon>
        <taxon>Glomerellaceae</taxon>
        <taxon>Colletotrichum</taxon>
        <taxon>Colletotrichum acutatum species complex</taxon>
    </lineage>
</organism>
<gene>
    <name evidence="1" type="ORF">CNYM01_14356</name>
</gene>
<evidence type="ECO:0000313" key="2">
    <source>
        <dbReference type="Proteomes" id="UP000070054"/>
    </source>
</evidence>
<sequence length="84" mass="9633">MSALFTGEALVQAFSRKHWQDRVCGGGVNLQHCDTTTVQTWQKHIHTVFILASAFKKPYEFSPDMPVLRRNTHPQHRLLAAVKF</sequence>
<dbReference type="Proteomes" id="UP000070054">
    <property type="component" value="Unassembled WGS sequence"/>
</dbReference>
<accession>A0A135UFV7</accession>
<protein>
    <submittedName>
        <fullName evidence="1">Uncharacterized protein</fullName>
    </submittedName>
</protein>
<comment type="caution">
    <text evidence="1">The sequence shown here is derived from an EMBL/GenBank/DDBJ whole genome shotgun (WGS) entry which is preliminary data.</text>
</comment>
<dbReference type="EMBL" id="JEMN01000655">
    <property type="protein sequence ID" value="KXH59265.1"/>
    <property type="molecule type" value="Genomic_DNA"/>
</dbReference>
<reference evidence="1 2" key="1">
    <citation type="submission" date="2014-02" db="EMBL/GenBank/DDBJ databases">
        <title>The genome sequence of Colletotrichum nymphaeae SA-01.</title>
        <authorList>
            <person name="Baroncelli R."/>
            <person name="Thon M.R."/>
        </authorList>
    </citation>
    <scope>NUCLEOTIDE SEQUENCE [LARGE SCALE GENOMIC DNA]</scope>
    <source>
        <strain evidence="1 2">SA-01</strain>
    </source>
</reference>
<name>A0A135UFV7_9PEZI</name>
<proteinExistence type="predicted"/>
<keyword evidence="2" id="KW-1185">Reference proteome</keyword>
<evidence type="ECO:0000313" key="1">
    <source>
        <dbReference type="EMBL" id="KXH59265.1"/>
    </source>
</evidence>
<feature type="non-terminal residue" evidence="1">
    <location>
        <position position="84"/>
    </location>
</feature>